<keyword evidence="2" id="KW-1185">Reference proteome</keyword>
<comment type="caution">
    <text evidence="1">The sequence shown here is derived from an EMBL/GenBank/DDBJ whole genome shotgun (WGS) entry which is preliminary data.</text>
</comment>
<protein>
    <submittedName>
        <fullName evidence="1">Uncharacterized protein</fullName>
    </submittedName>
</protein>
<organism evidence="1 2">
    <name type="scientific">Dendrobium chrysotoxum</name>
    <name type="common">Orchid</name>
    <dbReference type="NCBI Taxonomy" id="161865"/>
    <lineage>
        <taxon>Eukaryota</taxon>
        <taxon>Viridiplantae</taxon>
        <taxon>Streptophyta</taxon>
        <taxon>Embryophyta</taxon>
        <taxon>Tracheophyta</taxon>
        <taxon>Spermatophyta</taxon>
        <taxon>Magnoliopsida</taxon>
        <taxon>Liliopsida</taxon>
        <taxon>Asparagales</taxon>
        <taxon>Orchidaceae</taxon>
        <taxon>Epidendroideae</taxon>
        <taxon>Malaxideae</taxon>
        <taxon>Dendrobiinae</taxon>
        <taxon>Dendrobium</taxon>
    </lineage>
</organism>
<evidence type="ECO:0000313" key="2">
    <source>
        <dbReference type="Proteomes" id="UP000775213"/>
    </source>
</evidence>
<evidence type="ECO:0000313" key="1">
    <source>
        <dbReference type="EMBL" id="KAH0462580.1"/>
    </source>
</evidence>
<sequence length="63" mass="7521">MEEIERSVAAARVEKVMKGLPRTRKKRREGGRSRVTLRSLKEEMMWLDWEEGEEMVRSATKVW</sequence>
<proteinExistence type="predicted"/>
<dbReference type="EMBL" id="JAGFBR010000009">
    <property type="protein sequence ID" value="KAH0462580.1"/>
    <property type="molecule type" value="Genomic_DNA"/>
</dbReference>
<reference evidence="1 2" key="1">
    <citation type="journal article" date="2021" name="Hortic Res">
        <title>Chromosome-scale assembly of the Dendrobium chrysotoxum genome enhances the understanding of orchid evolution.</title>
        <authorList>
            <person name="Zhang Y."/>
            <person name="Zhang G.Q."/>
            <person name="Zhang D."/>
            <person name="Liu X.D."/>
            <person name="Xu X.Y."/>
            <person name="Sun W.H."/>
            <person name="Yu X."/>
            <person name="Zhu X."/>
            <person name="Wang Z.W."/>
            <person name="Zhao X."/>
            <person name="Zhong W.Y."/>
            <person name="Chen H."/>
            <person name="Yin W.L."/>
            <person name="Huang T."/>
            <person name="Niu S.C."/>
            <person name="Liu Z.J."/>
        </authorList>
    </citation>
    <scope>NUCLEOTIDE SEQUENCE [LARGE SCALE GENOMIC DNA]</scope>
    <source>
        <strain evidence="1">Lindl</strain>
    </source>
</reference>
<dbReference type="Proteomes" id="UP000775213">
    <property type="component" value="Unassembled WGS sequence"/>
</dbReference>
<dbReference type="AlphaFoldDB" id="A0AAV7H2W0"/>
<name>A0AAV7H2W0_DENCH</name>
<gene>
    <name evidence="1" type="ORF">IEQ34_010155</name>
</gene>
<accession>A0AAV7H2W0</accession>